<sequence length="89" mass="9460">MGMSGLSVGAVVSLSKLVHDVGEPIIVKFSAAANHKDITINGVHIIQDVLLGDKKISVAVHSLLNPKIAESSYDSKQKVSQQQQSNHVC</sequence>
<dbReference type="EMBL" id="KQ242399">
    <property type="protein sequence ID" value="KNC78904.1"/>
    <property type="molecule type" value="Genomic_DNA"/>
</dbReference>
<dbReference type="Proteomes" id="UP000054560">
    <property type="component" value="Unassembled WGS sequence"/>
</dbReference>
<accession>A0A0L0FQC4</accession>
<evidence type="ECO:0000313" key="2">
    <source>
        <dbReference type="Proteomes" id="UP000054560"/>
    </source>
</evidence>
<keyword evidence="2" id="KW-1185">Reference proteome</keyword>
<evidence type="ECO:0000313" key="1">
    <source>
        <dbReference type="EMBL" id="KNC78904.1"/>
    </source>
</evidence>
<gene>
    <name evidence="1" type="ORF">SARC_08680</name>
</gene>
<dbReference type="RefSeq" id="XP_014152806.1">
    <property type="nucleotide sequence ID" value="XM_014297331.1"/>
</dbReference>
<name>A0A0L0FQC4_9EUKA</name>
<protein>
    <submittedName>
        <fullName evidence="1">Uncharacterized protein</fullName>
    </submittedName>
</protein>
<organism evidence="1 2">
    <name type="scientific">Sphaeroforma arctica JP610</name>
    <dbReference type="NCBI Taxonomy" id="667725"/>
    <lineage>
        <taxon>Eukaryota</taxon>
        <taxon>Ichthyosporea</taxon>
        <taxon>Ichthyophonida</taxon>
        <taxon>Sphaeroforma</taxon>
    </lineage>
</organism>
<proteinExistence type="predicted"/>
<dbReference type="AlphaFoldDB" id="A0A0L0FQC4"/>
<dbReference type="GeneID" id="25909184"/>
<reference evidence="1 2" key="1">
    <citation type="submission" date="2011-02" db="EMBL/GenBank/DDBJ databases">
        <title>The Genome Sequence of Sphaeroforma arctica JP610.</title>
        <authorList>
            <consortium name="The Broad Institute Genome Sequencing Platform"/>
            <person name="Russ C."/>
            <person name="Cuomo C."/>
            <person name="Young S.K."/>
            <person name="Zeng Q."/>
            <person name="Gargeya S."/>
            <person name="Alvarado L."/>
            <person name="Berlin A."/>
            <person name="Chapman S.B."/>
            <person name="Chen Z."/>
            <person name="Freedman E."/>
            <person name="Gellesch M."/>
            <person name="Goldberg J."/>
            <person name="Griggs A."/>
            <person name="Gujja S."/>
            <person name="Heilman E."/>
            <person name="Heiman D."/>
            <person name="Howarth C."/>
            <person name="Mehta T."/>
            <person name="Neiman D."/>
            <person name="Pearson M."/>
            <person name="Roberts A."/>
            <person name="Saif S."/>
            <person name="Shea T."/>
            <person name="Shenoy N."/>
            <person name="Sisk P."/>
            <person name="Stolte C."/>
            <person name="Sykes S."/>
            <person name="White J."/>
            <person name="Yandava C."/>
            <person name="Burger G."/>
            <person name="Gray M.W."/>
            <person name="Holland P.W.H."/>
            <person name="King N."/>
            <person name="Lang F.B.F."/>
            <person name="Roger A.J."/>
            <person name="Ruiz-Trillo I."/>
            <person name="Haas B."/>
            <person name="Nusbaum C."/>
            <person name="Birren B."/>
        </authorList>
    </citation>
    <scope>NUCLEOTIDE SEQUENCE [LARGE SCALE GENOMIC DNA]</scope>
    <source>
        <strain evidence="1 2">JP610</strain>
    </source>
</reference>